<dbReference type="Pfam" id="PF13673">
    <property type="entry name" value="Acetyltransf_10"/>
    <property type="match status" value="1"/>
</dbReference>
<dbReference type="EMBL" id="JBEWZG010000001">
    <property type="protein sequence ID" value="MFL0205563.1"/>
    <property type="molecule type" value="Genomic_DNA"/>
</dbReference>
<accession>A0ABW8SUY7</accession>
<keyword evidence="2" id="KW-0012">Acyltransferase</keyword>
<sequence length="150" mass="16746">MESKINKIIQAISQEEIDQVFAIRTEVFVKEQKCLPSEEFDELDAVANHYLLLENDIPVATGRYRKTEKGIKVERIATLESARGKGFASLVVNHIITEATAAYPDCNYFYLHAQVSVMPLYASLGFVPYGGRFVEADIEHQAMGLTVASC</sequence>
<dbReference type="RefSeq" id="WP_406777157.1">
    <property type="nucleotide sequence ID" value="NZ_JBEWZG010000001.1"/>
</dbReference>
<dbReference type="GO" id="GO:0016746">
    <property type="term" value="F:acyltransferase activity"/>
    <property type="evidence" value="ECO:0007669"/>
    <property type="project" value="UniProtKB-KW"/>
</dbReference>
<dbReference type="InterPro" id="IPR000182">
    <property type="entry name" value="GNAT_dom"/>
</dbReference>
<name>A0ABW8SUY7_9BACT</name>
<reference evidence="2 3" key="1">
    <citation type="submission" date="2024-07" db="EMBL/GenBank/DDBJ databases">
        <authorList>
            <person name="Pitt A."/>
            <person name="Hahn M.W."/>
        </authorList>
    </citation>
    <scope>NUCLEOTIDE SEQUENCE [LARGE SCALE GENOMIC DNA]</scope>
    <source>
        <strain evidence="2 3">2-AUSEE-184A6</strain>
    </source>
</reference>
<protein>
    <submittedName>
        <fullName evidence="2">GNAT family N-acetyltransferase</fullName>
        <ecNumber evidence="2">2.3.1.-</ecNumber>
    </submittedName>
</protein>
<dbReference type="SUPFAM" id="SSF55729">
    <property type="entry name" value="Acyl-CoA N-acyltransferases (Nat)"/>
    <property type="match status" value="1"/>
</dbReference>
<evidence type="ECO:0000313" key="3">
    <source>
        <dbReference type="Proteomes" id="UP001623559"/>
    </source>
</evidence>
<comment type="caution">
    <text evidence="2">The sequence shown here is derived from an EMBL/GenBank/DDBJ whole genome shotgun (WGS) entry which is preliminary data.</text>
</comment>
<dbReference type="Proteomes" id="UP001623559">
    <property type="component" value="Unassembled WGS sequence"/>
</dbReference>
<dbReference type="PROSITE" id="PS51186">
    <property type="entry name" value="GNAT"/>
    <property type="match status" value="1"/>
</dbReference>
<dbReference type="InterPro" id="IPR016181">
    <property type="entry name" value="Acyl_CoA_acyltransferase"/>
</dbReference>
<organism evidence="2 3">
    <name type="scientific">Aquirufa novilacunae</name>
    <dbReference type="NCBI Taxonomy" id="3139305"/>
    <lineage>
        <taxon>Bacteria</taxon>
        <taxon>Pseudomonadati</taxon>
        <taxon>Bacteroidota</taxon>
        <taxon>Cytophagia</taxon>
        <taxon>Cytophagales</taxon>
        <taxon>Flectobacillaceae</taxon>
        <taxon>Aquirufa</taxon>
    </lineage>
</organism>
<gene>
    <name evidence="2" type="ORF">V7S74_02305</name>
</gene>
<proteinExistence type="predicted"/>
<keyword evidence="2" id="KW-0808">Transferase</keyword>
<dbReference type="Gene3D" id="3.40.630.30">
    <property type="match status" value="1"/>
</dbReference>
<feature type="domain" description="N-acetyltransferase" evidence="1">
    <location>
        <begin position="7"/>
        <end position="148"/>
    </location>
</feature>
<evidence type="ECO:0000313" key="2">
    <source>
        <dbReference type="EMBL" id="MFL0205563.1"/>
    </source>
</evidence>
<dbReference type="EC" id="2.3.1.-" evidence="2"/>
<evidence type="ECO:0000259" key="1">
    <source>
        <dbReference type="PROSITE" id="PS51186"/>
    </source>
</evidence>